<dbReference type="GO" id="GO:0016787">
    <property type="term" value="F:hydrolase activity"/>
    <property type="evidence" value="ECO:0007669"/>
    <property type="project" value="UniProtKB-KW"/>
</dbReference>
<protein>
    <submittedName>
        <fullName evidence="3">Alpha/beta hydrolase</fullName>
    </submittedName>
</protein>
<gene>
    <name evidence="3" type="ORF">FCG67_13275</name>
</gene>
<dbReference type="InterPro" id="IPR000639">
    <property type="entry name" value="Epox_hydrolase-like"/>
</dbReference>
<evidence type="ECO:0000256" key="1">
    <source>
        <dbReference type="ARBA" id="ARBA00022801"/>
    </source>
</evidence>
<evidence type="ECO:0000313" key="4">
    <source>
        <dbReference type="Proteomes" id="UP000305109"/>
    </source>
</evidence>
<comment type="caution">
    <text evidence="3">The sequence shown here is derived from an EMBL/GenBank/DDBJ whole genome shotgun (WGS) entry which is preliminary data.</text>
</comment>
<feature type="domain" description="AB hydrolase-1" evidence="2">
    <location>
        <begin position="31"/>
        <end position="266"/>
    </location>
</feature>
<reference evidence="3 4" key="1">
    <citation type="submission" date="2019-04" db="EMBL/GenBank/DDBJ databases">
        <title>Rhodococcus oryzae sp. nov., a novel actinomycete isolated from rhizosphere soil of rice (Oryza sativa L.).</title>
        <authorList>
            <person name="Li C."/>
        </authorList>
    </citation>
    <scope>NUCLEOTIDE SEQUENCE [LARGE SCALE GENOMIC DNA]</scope>
    <source>
        <strain evidence="3 4">NEAU-CX67</strain>
    </source>
</reference>
<dbReference type="PRINTS" id="PR00111">
    <property type="entry name" value="ABHYDROLASE"/>
</dbReference>
<organism evidence="3 4">
    <name type="scientific">Rhodococcus oryzae</name>
    <dbReference type="NCBI Taxonomy" id="2571143"/>
    <lineage>
        <taxon>Bacteria</taxon>
        <taxon>Bacillati</taxon>
        <taxon>Actinomycetota</taxon>
        <taxon>Actinomycetes</taxon>
        <taxon>Mycobacteriales</taxon>
        <taxon>Nocardiaceae</taxon>
        <taxon>Rhodococcus</taxon>
    </lineage>
</organism>
<dbReference type="PANTHER" id="PTHR43329">
    <property type="entry name" value="EPOXIDE HYDROLASE"/>
    <property type="match status" value="1"/>
</dbReference>
<evidence type="ECO:0000313" key="3">
    <source>
        <dbReference type="EMBL" id="TJZ78003.1"/>
    </source>
</evidence>
<accession>A0ABY2RK85</accession>
<dbReference type="Proteomes" id="UP000305109">
    <property type="component" value="Unassembled WGS sequence"/>
</dbReference>
<keyword evidence="1 3" id="KW-0378">Hydrolase</keyword>
<keyword evidence="4" id="KW-1185">Reference proteome</keyword>
<evidence type="ECO:0000259" key="2">
    <source>
        <dbReference type="Pfam" id="PF00561"/>
    </source>
</evidence>
<dbReference type="Pfam" id="PF00561">
    <property type="entry name" value="Abhydrolase_1"/>
    <property type="match status" value="1"/>
</dbReference>
<dbReference type="PRINTS" id="PR00412">
    <property type="entry name" value="EPOXHYDRLASE"/>
</dbReference>
<sequence>MDSVDDRTHTAVTAGGLTFDVEDSGPADGTPVLLLHGFPETSACWRPLTPLLTASGHRVIAPSQRGYSPGARPVGVEHYSIELLGADVVALMDASGIASAHLVGHDWGAVVAWWLAAHHPERVESLTAVSVPHPSAFGWALREDADQQKRSRYISVFRNGQVAEKLLLDDDAKRLRAAYGDLDPDQIAEYVRALTEPGALTAALSLYRAMRADFGGIPSVRVPTTYVWGSADEALGRAGAERCGEFVDAPYRFVELDGVSHWIPEQAPDALAEAVLARIEGNEE</sequence>
<name>A0ABY2RK85_9NOCA</name>
<proteinExistence type="predicted"/>
<dbReference type="SUPFAM" id="SSF53474">
    <property type="entry name" value="alpha/beta-Hydrolases"/>
    <property type="match status" value="1"/>
</dbReference>
<dbReference type="InterPro" id="IPR029058">
    <property type="entry name" value="AB_hydrolase_fold"/>
</dbReference>
<dbReference type="InterPro" id="IPR000073">
    <property type="entry name" value="AB_hydrolase_1"/>
</dbReference>
<dbReference type="EMBL" id="SUMD01000005">
    <property type="protein sequence ID" value="TJZ78003.1"/>
    <property type="molecule type" value="Genomic_DNA"/>
</dbReference>
<dbReference type="Gene3D" id="3.40.50.1820">
    <property type="entry name" value="alpha/beta hydrolase"/>
    <property type="match status" value="1"/>
</dbReference>